<feature type="compositionally biased region" description="Low complexity" evidence="1">
    <location>
        <begin position="402"/>
        <end position="415"/>
    </location>
</feature>
<accession>A0ABN0XZP2</accession>
<keyword evidence="4" id="KW-1185">Reference proteome</keyword>
<dbReference type="PRINTS" id="PR01217">
    <property type="entry name" value="PRICHEXTENSN"/>
</dbReference>
<evidence type="ECO:0000259" key="2">
    <source>
        <dbReference type="Pfam" id="PF20568"/>
    </source>
</evidence>
<dbReference type="EMBL" id="BAAABW010000038">
    <property type="protein sequence ID" value="GAA0377460.1"/>
    <property type="molecule type" value="Genomic_DNA"/>
</dbReference>
<name>A0ABN0XZP2_9ACTN</name>
<evidence type="ECO:0000313" key="3">
    <source>
        <dbReference type="EMBL" id="GAA0377460.1"/>
    </source>
</evidence>
<reference evidence="3 4" key="1">
    <citation type="journal article" date="2019" name="Int. J. Syst. Evol. Microbiol.">
        <title>The Global Catalogue of Microorganisms (GCM) 10K type strain sequencing project: providing services to taxonomists for standard genome sequencing and annotation.</title>
        <authorList>
            <consortium name="The Broad Institute Genomics Platform"/>
            <consortium name="The Broad Institute Genome Sequencing Center for Infectious Disease"/>
            <person name="Wu L."/>
            <person name="Ma J."/>
        </authorList>
    </citation>
    <scope>NUCLEOTIDE SEQUENCE [LARGE SCALE GENOMIC DNA]</scope>
    <source>
        <strain evidence="3 4">JCM 4565</strain>
    </source>
</reference>
<protein>
    <recommendedName>
        <fullName evidence="2">DUF6777 domain-containing protein</fullName>
    </recommendedName>
</protein>
<evidence type="ECO:0000256" key="1">
    <source>
        <dbReference type="SAM" id="MobiDB-lite"/>
    </source>
</evidence>
<feature type="region of interest" description="Disordered" evidence="1">
    <location>
        <begin position="78"/>
        <end position="98"/>
    </location>
</feature>
<sequence length="493" mass="50964">MRLVSDSFASLPLIETRRTSSARRAALRRRRLRVVSLLTVPALLGGVAVAGCTSEQKKKAAELTLEAVGVTGDHPFLRNPGTDLKGVNSPTGGGGEKPVDARGAFGGTPGSVHCDKALLIKQITQDPAEAEAWAKARGIDRNRIAAHIDSLTEVVLLDDTLVKNHDYQGDGRTREYLSVLQKGVAVLNDPYTGPAVKCNCGNPLGEPDRDVDLNASTYTGVRWETFSETEVTVITPRAEDKGPVKNVQLVDPFESDKAFDRGVGTDGNQDSATFHWNPPPRRTQQPSQGRPSGAASGSSKGPSGARTPTGSGTPGASAGTPTPGGERSPSQATQSPSGGTGPATAPPTGASRSPATAAPPTASRTDTSRPPDTGGEAVPTKAAPTKGRPTKSDRPPTEAEQPSAHAKSPSAAAEEPSADVNPPPVHTKSPPTKENPPSAPAKQDRPSSVPEPEVPTYHPTARAPAPAEPPAAPGQTAEPHGAPTPYGSHQGNR</sequence>
<feature type="compositionally biased region" description="Low complexity" evidence="1">
    <location>
        <begin position="286"/>
        <end position="325"/>
    </location>
</feature>
<organism evidence="3 4">
    <name type="scientific">Streptomyces blastmyceticus</name>
    <dbReference type="NCBI Taxonomy" id="68180"/>
    <lineage>
        <taxon>Bacteria</taxon>
        <taxon>Bacillati</taxon>
        <taxon>Actinomycetota</taxon>
        <taxon>Actinomycetes</taxon>
        <taxon>Kitasatosporales</taxon>
        <taxon>Streptomycetaceae</taxon>
        <taxon>Streptomyces</taxon>
    </lineage>
</organism>
<feature type="region of interest" description="Disordered" evidence="1">
    <location>
        <begin position="245"/>
        <end position="493"/>
    </location>
</feature>
<gene>
    <name evidence="3" type="ORF">GCM10010319_65020</name>
</gene>
<comment type="caution">
    <text evidence="3">The sequence shown here is derived from an EMBL/GenBank/DDBJ whole genome shotgun (WGS) entry which is preliminary data.</text>
</comment>
<feature type="domain" description="DUF6777" evidence="2">
    <location>
        <begin position="101"/>
        <end position="261"/>
    </location>
</feature>
<proteinExistence type="predicted"/>
<feature type="compositionally biased region" description="Low complexity" evidence="1">
    <location>
        <begin position="342"/>
        <end position="365"/>
    </location>
</feature>
<evidence type="ECO:0000313" key="4">
    <source>
        <dbReference type="Proteomes" id="UP001500063"/>
    </source>
</evidence>
<dbReference type="InterPro" id="IPR046704">
    <property type="entry name" value="DUF6777"/>
</dbReference>
<dbReference type="Proteomes" id="UP001500063">
    <property type="component" value="Unassembled WGS sequence"/>
</dbReference>
<dbReference type="Pfam" id="PF20568">
    <property type="entry name" value="DUF6777"/>
    <property type="match status" value="1"/>
</dbReference>